<dbReference type="AlphaFoldDB" id="A0AAJ5ZIQ0"/>
<keyword evidence="14" id="KW-1185">Reference proteome</keyword>
<proteinExistence type="predicted"/>
<dbReference type="PANTHER" id="PTHR43394">
    <property type="entry name" value="ATP-DEPENDENT PERMEASE MDL1, MITOCHONDRIAL"/>
    <property type="match status" value="1"/>
</dbReference>
<feature type="transmembrane region" description="Helical" evidence="9">
    <location>
        <begin position="30"/>
        <end position="54"/>
    </location>
</feature>
<reference evidence="13" key="2">
    <citation type="journal article" date="2023" name="Nat. Commun.">
        <title>Cultivation of marine bacteria of the SAR202 clade.</title>
        <authorList>
            <person name="Lim Y."/>
            <person name="Seo J.H."/>
            <person name="Giovannoni S.J."/>
            <person name="Kang I."/>
            <person name="Cho J.C."/>
        </authorList>
    </citation>
    <scope>NUCLEOTIDE SEQUENCE</scope>
    <source>
        <strain evidence="13">JH1073</strain>
    </source>
</reference>
<dbReference type="InterPro" id="IPR027417">
    <property type="entry name" value="P-loop_NTPase"/>
</dbReference>
<dbReference type="Proteomes" id="UP001219901">
    <property type="component" value="Chromosome"/>
</dbReference>
<feature type="domain" description="ABC transmembrane type-1" evidence="11">
    <location>
        <begin position="33"/>
        <end position="316"/>
    </location>
</feature>
<name>A0AAJ5ZIQ0_9CHLR</name>
<evidence type="ECO:0000313" key="13">
    <source>
        <dbReference type="EMBL" id="WFG38868.1"/>
    </source>
</evidence>
<dbReference type="PROSITE" id="PS50929">
    <property type="entry name" value="ABC_TM1F"/>
    <property type="match status" value="1"/>
</dbReference>
<protein>
    <submittedName>
        <fullName evidence="13">ATP-binding cassette domain-containing protein</fullName>
    </submittedName>
</protein>
<dbReference type="PANTHER" id="PTHR43394:SF1">
    <property type="entry name" value="ATP-BINDING CASSETTE SUB-FAMILY B MEMBER 10, MITOCHONDRIAL"/>
    <property type="match status" value="1"/>
</dbReference>
<dbReference type="SUPFAM" id="SSF90123">
    <property type="entry name" value="ABC transporter transmembrane region"/>
    <property type="match status" value="1"/>
</dbReference>
<comment type="subcellular location">
    <subcellularLocation>
        <location evidence="1">Cell membrane</location>
        <topology evidence="1">Multi-pass membrane protein</topology>
    </subcellularLocation>
</comment>
<evidence type="ECO:0000256" key="5">
    <source>
        <dbReference type="ARBA" id="ARBA00022741"/>
    </source>
</evidence>
<evidence type="ECO:0000256" key="8">
    <source>
        <dbReference type="ARBA" id="ARBA00023136"/>
    </source>
</evidence>
<dbReference type="GO" id="GO:0005524">
    <property type="term" value="F:ATP binding"/>
    <property type="evidence" value="ECO:0007669"/>
    <property type="project" value="UniProtKB-KW"/>
</dbReference>
<dbReference type="PROSITE" id="PS00211">
    <property type="entry name" value="ABC_TRANSPORTER_1"/>
    <property type="match status" value="1"/>
</dbReference>
<evidence type="ECO:0000256" key="4">
    <source>
        <dbReference type="ARBA" id="ARBA00022692"/>
    </source>
</evidence>
<evidence type="ECO:0000256" key="1">
    <source>
        <dbReference type="ARBA" id="ARBA00004651"/>
    </source>
</evidence>
<dbReference type="GO" id="GO:0015421">
    <property type="term" value="F:ABC-type oligopeptide transporter activity"/>
    <property type="evidence" value="ECO:0007669"/>
    <property type="project" value="TreeGrafter"/>
</dbReference>
<evidence type="ECO:0000313" key="12">
    <source>
        <dbReference type="EMBL" id="MDG0866418.1"/>
    </source>
</evidence>
<keyword evidence="6 13" id="KW-0067">ATP-binding</keyword>
<dbReference type="PROSITE" id="PS50893">
    <property type="entry name" value="ABC_TRANSPORTER_2"/>
    <property type="match status" value="1"/>
</dbReference>
<evidence type="ECO:0000259" key="11">
    <source>
        <dbReference type="PROSITE" id="PS50929"/>
    </source>
</evidence>
<sequence>MSKPPKPQDQVEHQLSAISYSLSIFNSHRLMVVVIAGTMVLAGLFDGLILSLIALVIEILSNDGTVREDSNIGWAVRIVGLFGVEVTVVSTILIALIGMGIRAGLIYSHHWLVGRERGKYEASLKYDMFSASMLANWTYLIGSRSGDLVNTISVEGRRAGSAFQSMLISVAAALNVGTYLVVALFVMWQATLLAIIPVGLTLLLFRFASTRAHKLGRGATEANSELTSSVSEAFSSSKFIKGSALETQTIARVSNPISTLAEIDEKSGINNGFVQAGYEFIVLAVLLVGLGVTSQFVDLQSGTVTLFVLLFVRAYQRARGWQQSYQTLNHHVPSVDRVTNVLTSATNYRESTPNALAPVFSNELALDEVAFSYGDNRNVLDGLSLSIPAGSMTSIVGPSGTGKTTLIDVVMGLLKPDAGEFLIDGVSLSTVDPYSWRKQIGYVTQDVNLFHDTIERNISWGSESVDVERVEWVSELCGASKFISDLPDGYSTVIGDRGLRISGGQRQRIAMARAFYRDPKLLILDEATSELDSESEEQIQKTIESIRGQITILTVAHRLRTVMSSDTIHVLNNGKVVESGSPSELMAMKSIFYNMRQEDS</sequence>
<feature type="transmembrane region" description="Helical" evidence="9">
    <location>
        <begin position="166"/>
        <end position="186"/>
    </location>
</feature>
<dbReference type="SUPFAM" id="SSF52540">
    <property type="entry name" value="P-loop containing nucleoside triphosphate hydrolases"/>
    <property type="match status" value="1"/>
</dbReference>
<dbReference type="InterPro" id="IPR011527">
    <property type="entry name" value="ABC1_TM_dom"/>
</dbReference>
<evidence type="ECO:0000313" key="14">
    <source>
        <dbReference type="Proteomes" id="UP001219901"/>
    </source>
</evidence>
<keyword evidence="8 9" id="KW-0472">Membrane</keyword>
<feature type="transmembrane region" description="Helical" evidence="9">
    <location>
        <begin position="276"/>
        <end position="293"/>
    </location>
</feature>
<dbReference type="InterPro" id="IPR036640">
    <property type="entry name" value="ABC1_TM_sf"/>
</dbReference>
<evidence type="ECO:0000256" key="3">
    <source>
        <dbReference type="ARBA" id="ARBA00022475"/>
    </source>
</evidence>
<feature type="domain" description="ABC transporter" evidence="10">
    <location>
        <begin position="364"/>
        <end position="598"/>
    </location>
</feature>
<dbReference type="InterPro" id="IPR003439">
    <property type="entry name" value="ABC_transporter-like_ATP-bd"/>
</dbReference>
<feature type="transmembrane region" description="Helical" evidence="9">
    <location>
        <begin position="74"/>
        <end position="97"/>
    </location>
</feature>
<feature type="transmembrane region" description="Helical" evidence="9">
    <location>
        <begin position="192"/>
        <end position="208"/>
    </location>
</feature>
<dbReference type="InterPro" id="IPR003593">
    <property type="entry name" value="AAA+_ATPase"/>
</dbReference>
<dbReference type="Gene3D" id="3.40.50.300">
    <property type="entry name" value="P-loop containing nucleotide triphosphate hydrolases"/>
    <property type="match status" value="1"/>
</dbReference>
<keyword evidence="5" id="KW-0547">Nucleotide-binding</keyword>
<dbReference type="FunFam" id="3.40.50.300:FF:000299">
    <property type="entry name" value="ABC transporter ATP-binding protein/permease"/>
    <property type="match status" value="1"/>
</dbReference>
<dbReference type="GO" id="GO:0016887">
    <property type="term" value="F:ATP hydrolysis activity"/>
    <property type="evidence" value="ECO:0007669"/>
    <property type="project" value="InterPro"/>
</dbReference>
<evidence type="ECO:0000259" key="10">
    <source>
        <dbReference type="PROSITE" id="PS50893"/>
    </source>
</evidence>
<reference evidence="14" key="3">
    <citation type="submission" date="2023-06" db="EMBL/GenBank/DDBJ databases">
        <title>Pangenomics reveal diversification of enzyme families and niche specialization in globally abundant SAR202 bacteria.</title>
        <authorList>
            <person name="Saw J.H.W."/>
        </authorList>
    </citation>
    <scope>NUCLEOTIDE SEQUENCE [LARGE SCALE GENOMIC DNA]</scope>
    <source>
        <strain evidence="14">JH1073</strain>
    </source>
</reference>
<dbReference type="EMBL" id="CP046147">
    <property type="protein sequence ID" value="WFG38868.1"/>
    <property type="molecule type" value="Genomic_DNA"/>
</dbReference>
<dbReference type="Gene3D" id="1.20.1560.10">
    <property type="entry name" value="ABC transporter type 1, transmembrane domain"/>
    <property type="match status" value="1"/>
</dbReference>
<keyword evidence="3" id="KW-1003">Cell membrane</keyword>
<dbReference type="RefSeq" id="WP_342822148.1">
    <property type="nucleotide sequence ID" value="NZ_CP046146.1"/>
</dbReference>
<evidence type="ECO:0000256" key="6">
    <source>
        <dbReference type="ARBA" id="ARBA00022840"/>
    </source>
</evidence>
<keyword evidence="2" id="KW-0813">Transport</keyword>
<dbReference type="InterPro" id="IPR039421">
    <property type="entry name" value="Type_1_exporter"/>
</dbReference>
<keyword evidence="4 9" id="KW-0812">Transmembrane</keyword>
<dbReference type="Proteomes" id="UP001321249">
    <property type="component" value="Unassembled WGS sequence"/>
</dbReference>
<organism evidence="13 14">
    <name type="scientific">Candidatus Lucifugimonas marina</name>
    <dbReference type="NCBI Taxonomy" id="3038979"/>
    <lineage>
        <taxon>Bacteria</taxon>
        <taxon>Bacillati</taxon>
        <taxon>Chloroflexota</taxon>
        <taxon>Dehalococcoidia</taxon>
        <taxon>SAR202 cluster</taxon>
        <taxon>Candidatus Lucifugimonadales</taxon>
        <taxon>Candidatus Lucifugimonadaceae</taxon>
        <taxon>Candidatus Lucifugimonas</taxon>
    </lineage>
</organism>
<dbReference type="SMART" id="SM00382">
    <property type="entry name" value="AAA"/>
    <property type="match status" value="1"/>
</dbReference>
<dbReference type="InterPro" id="IPR017871">
    <property type="entry name" value="ABC_transporter-like_CS"/>
</dbReference>
<gene>
    <name evidence="12" type="ORF">GKO46_04945</name>
    <name evidence="13" type="ORF">GKO48_04315</name>
</gene>
<dbReference type="EMBL" id="WMBE01000001">
    <property type="protein sequence ID" value="MDG0866418.1"/>
    <property type="molecule type" value="Genomic_DNA"/>
</dbReference>
<evidence type="ECO:0000313" key="15">
    <source>
        <dbReference type="Proteomes" id="UP001321249"/>
    </source>
</evidence>
<dbReference type="Pfam" id="PF00664">
    <property type="entry name" value="ABC_membrane"/>
    <property type="match status" value="1"/>
</dbReference>
<evidence type="ECO:0000256" key="2">
    <source>
        <dbReference type="ARBA" id="ARBA00022448"/>
    </source>
</evidence>
<evidence type="ECO:0000256" key="7">
    <source>
        <dbReference type="ARBA" id="ARBA00022989"/>
    </source>
</evidence>
<accession>A0AAJ5ZIQ0</accession>
<dbReference type="Pfam" id="PF00005">
    <property type="entry name" value="ABC_tran"/>
    <property type="match status" value="1"/>
</dbReference>
<evidence type="ECO:0000256" key="9">
    <source>
        <dbReference type="SAM" id="Phobius"/>
    </source>
</evidence>
<reference evidence="14 15" key="1">
    <citation type="submission" date="2019-11" db="EMBL/GenBank/DDBJ databases">
        <authorList>
            <person name="Cho J.-C."/>
        </authorList>
    </citation>
    <scope>NUCLEOTIDE SEQUENCE [LARGE SCALE GENOMIC DNA]</scope>
    <source>
        <strain evidence="13 14">JH1073</strain>
        <strain evidence="12 15">JH702</strain>
    </source>
</reference>
<dbReference type="GO" id="GO:0005886">
    <property type="term" value="C:plasma membrane"/>
    <property type="evidence" value="ECO:0007669"/>
    <property type="project" value="UniProtKB-SubCell"/>
</dbReference>
<keyword evidence="7 9" id="KW-1133">Transmembrane helix</keyword>